<dbReference type="OrthoDB" id="189929at2759"/>
<proteinExistence type="predicted"/>
<evidence type="ECO:0000313" key="2">
    <source>
        <dbReference type="EMBL" id="ETV75748.1"/>
    </source>
</evidence>
<name>W4G9W8_APHAT</name>
<reference evidence="2" key="1">
    <citation type="submission" date="2013-12" db="EMBL/GenBank/DDBJ databases">
        <title>The Genome Sequence of Aphanomyces astaci APO3.</title>
        <authorList>
            <consortium name="The Broad Institute Genomics Platform"/>
            <person name="Russ C."/>
            <person name="Tyler B."/>
            <person name="van West P."/>
            <person name="Dieguez-Uribeondo J."/>
            <person name="Young S.K."/>
            <person name="Zeng Q."/>
            <person name="Gargeya S."/>
            <person name="Fitzgerald M."/>
            <person name="Abouelleil A."/>
            <person name="Alvarado L."/>
            <person name="Chapman S.B."/>
            <person name="Gainer-Dewar J."/>
            <person name="Goldberg J."/>
            <person name="Griggs A."/>
            <person name="Gujja S."/>
            <person name="Hansen M."/>
            <person name="Howarth C."/>
            <person name="Imamovic A."/>
            <person name="Ireland A."/>
            <person name="Larimer J."/>
            <person name="McCowan C."/>
            <person name="Murphy C."/>
            <person name="Pearson M."/>
            <person name="Poon T.W."/>
            <person name="Priest M."/>
            <person name="Roberts A."/>
            <person name="Saif S."/>
            <person name="Shea T."/>
            <person name="Sykes S."/>
            <person name="Wortman J."/>
            <person name="Nusbaum C."/>
            <person name="Birren B."/>
        </authorList>
    </citation>
    <scope>NUCLEOTIDE SEQUENCE [LARGE SCALE GENOMIC DNA]</scope>
    <source>
        <strain evidence="2">APO3</strain>
    </source>
</reference>
<gene>
    <name evidence="2" type="ORF">H257_10122</name>
</gene>
<sequence>MESIEQKLWLRRYKRFDPFYEALLRSPPSMLAMATGKISIGSPTFPLTKAYITSATAEVPPTSDNVPRTVDALLGLQQPDGRWKLDAAFLHTMHHLVPPCPSGVGAAMWATACAVAALRRQHEEFDKLEHPCERGLTQVDSQAPPSEDASDDDLAPNNMPSTSLISTKKRRSIFELDVASAQMVRQLDHASATAVAHGLQREFSPKIDTSKRPFQVGDTVECCWRRPLPSSNTPARLDTWHPARIAHVYTDNVHGMADVVYQDKRKEKQRRVPKNCIRRPNSVAPSRSQVLGDLHKRWVLEPLPLNAELDRLAEIMSHDTVYLPAWRDVTAQAAPTSPHHAANHPLHLRTSSSLNQIRASSSPVKSPVPLSPAAQVHAVDSASSMTSMPLPHDAVIEAILAYEKYIAKLPKVLRPCRHLYKTARLFGDRIHAFDAWMPVAIELVAATATVVELVYALEQSIQAAPMTTDGPIRPVFTPFLWLGRSFLTSVANALNALGDCAELQDWYGRDFHFKMNPFLVTVPLHLKTHAIQCAVTPNTWWPELHFPPALRHRVERG</sequence>
<dbReference type="RefSeq" id="XP_009834879.1">
    <property type="nucleotide sequence ID" value="XM_009836577.1"/>
</dbReference>
<dbReference type="GeneID" id="20812118"/>
<dbReference type="AlphaFoldDB" id="W4G9W8"/>
<dbReference type="EMBL" id="KI913139">
    <property type="protein sequence ID" value="ETV75748.1"/>
    <property type="molecule type" value="Genomic_DNA"/>
</dbReference>
<protein>
    <submittedName>
        <fullName evidence="2">Uncharacterized protein</fullName>
    </submittedName>
</protein>
<dbReference type="STRING" id="112090.W4G9W8"/>
<organism evidence="2">
    <name type="scientific">Aphanomyces astaci</name>
    <name type="common">Crayfish plague agent</name>
    <dbReference type="NCBI Taxonomy" id="112090"/>
    <lineage>
        <taxon>Eukaryota</taxon>
        <taxon>Sar</taxon>
        <taxon>Stramenopiles</taxon>
        <taxon>Oomycota</taxon>
        <taxon>Saprolegniomycetes</taxon>
        <taxon>Saprolegniales</taxon>
        <taxon>Verrucalvaceae</taxon>
        <taxon>Aphanomyces</taxon>
    </lineage>
</organism>
<dbReference type="InterPro" id="IPR008930">
    <property type="entry name" value="Terpenoid_cyclase/PrenylTrfase"/>
</dbReference>
<evidence type="ECO:0000256" key="1">
    <source>
        <dbReference type="SAM" id="MobiDB-lite"/>
    </source>
</evidence>
<feature type="region of interest" description="Disordered" evidence="1">
    <location>
        <begin position="136"/>
        <end position="163"/>
    </location>
</feature>
<dbReference type="SUPFAM" id="SSF48239">
    <property type="entry name" value="Terpenoid cyclases/Protein prenyltransferases"/>
    <property type="match status" value="1"/>
</dbReference>
<accession>W4G9W8</accession>
<dbReference type="VEuPathDB" id="FungiDB:H257_10122"/>